<accession>A0ABS0S5Y9</accession>
<dbReference type="EMBL" id="WABS01000075">
    <property type="protein sequence ID" value="MBI0557277.1"/>
    <property type="molecule type" value="Genomic_DNA"/>
</dbReference>
<protein>
    <submittedName>
        <fullName evidence="2">Tail fiber protein</fullName>
    </submittedName>
</protein>
<name>A0ABS0S5Y9_PECPM</name>
<organism evidence="2 3">
    <name type="scientific">Pectobacterium parmentieri</name>
    <dbReference type="NCBI Taxonomy" id="1905730"/>
    <lineage>
        <taxon>Bacteria</taxon>
        <taxon>Pseudomonadati</taxon>
        <taxon>Pseudomonadota</taxon>
        <taxon>Gammaproteobacteria</taxon>
        <taxon>Enterobacterales</taxon>
        <taxon>Pectobacteriaceae</taxon>
        <taxon>Pectobacterium</taxon>
    </lineage>
</organism>
<evidence type="ECO:0000313" key="2">
    <source>
        <dbReference type="EMBL" id="MBI0557277.1"/>
    </source>
</evidence>
<keyword evidence="3" id="KW-1185">Reference proteome</keyword>
<reference evidence="3" key="1">
    <citation type="submission" date="2023-07" db="EMBL/GenBank/DDBJ databases">
        <title>Identification of Pectobacterium versatile causing blackleg of potato from New York State with a whole genome sequencing approach.</title>
        <authorList>
            <person name="Ma X."/>
            <person name="Swingle B."/>
        </authorList>
    </citation>
    <scope>NUCLEOTIDE SEQUENCE [LARGE SCALE GENOMIC DNA]</scope>
    <source>
        <strain evidence="3">NY1588A</strain>
    </source>
</reference>
<dbReference type="Proteomes" id="UP001194579">
    <property type="component" value="Unassembled WGS sequence"/>
</dbReference>
<evidence type="ECO:0000313" key="3">
    <source>
        <dbReference type="Proteomes" id="UP001194579"/>
    </source>
</evidence>
<evidence type="ECO:0000256" key="1">
    <source>
        <dbReference type="SAM" id="MobiDB-lite"/>
    </source>
</evidence>
<sequence length="21" mass="2208">MPNCQSGVWKSSSSIQPGTIT</sequence>
<gene>
    <name evidence="2" type="ORF">F6Q06_22745</name>
</gene>
<comment type="caution">
    <text evidence="2">The sequence shown here is derived from an EMBL/GenBank/DDBJ whole genome shotgun (WGS) entry which is preliminary data.</text>
</comment>
<proteinExistence type="predicted"/>
<feature type="region of interest" description="Disordered" evidence="1">
    <location>
        <begin position="1"/>
        <end position="21"/>
    </location>
</feature>
<feature type="non-terminal residue" evidence="2">
    <location>
        <position position="21"/>
    </location>
</feature>